<dbReference type="Proteomes" id="UP000199675">
    <property type="component" value="Unassembled WGS sequence"/>
</dbReference>
<proteinExistence type="predicted"/>
<accession>A0A1H2VEC5</accession>
<dbReference type="InterPro" id="IPR007431">
    <property type="entry name" value="ACP_PD"/>
</dbReference>
<evidence type="ECO:0000313" key="6">
    <source>
        <dbReference type="Proteomes" id="UP000199675"/>
    </source>
</evidence>
<name>A0A1H2VEC5_9GAMM</name>
<evidence type="ECO:0000313" key="5">
    <source>
        <dbReference type="EMBL" id="SDW66705.1"/>
    </source>
</evidence>
<dbReference type="GO" id="GO:0008770">
    <property type="term" value="F:[acyl-carrier-protein] phosphodiesterase activity"/>
    <property type="evidence" value="ECO:0007669"/>
    <property type="project" value="InterPro"/>
</dbReference>
<gene>
    <name evidence="5" type="ORF">SAMN04487960_103425</name>
</gene>
<sequence>MNHLAHLYLAPGDPESRVGALLGDFSRGLELDLLPDRVLEGLRHHRAVDAFTDTHPQVLAAKGLFSPQRRRFAGVALDVLFDHYLIRHWSQFSATPIETFIEQAYADLSANRHLMPERMAVVTGRMIRDDWLSRYSDINTIGFVLDRIAERIRFSNRFTGAIDEIKRNDQQLEQYFLAFFPDLVAATRVKPDASSTLSLSPHL</sequence>
<evidence type="ECO:0000256" key="4">
    <source>
        <dbReference type="ARBA" id="ARBA00023160"/>
    </source>
</evidence>
<reference evidence="5 6" key="1">
    <citation type="submission" date="2016-10" db="EMBL/GenBank/DDBJ databases">
        <authorList>
            <person name="de Groot N.N."/>
        </authorList>
    </citation>
    <scope>NUCLEOTIDE SEQUENCE [LARGE SCALE GENOMIC DNA]</scope>
    <source>
        <strain evidence="5 6">CGMCC 1.7059</strain>
    </source>
</reference>
<dbReference type="PIRSF" id="PIRSF011489">
    <property type="entry name" value="DUF479"/>
    <property type="match status" value="1"/>
</dbReference>
<dbReference type="GO" id="GO:0006633">
    <property type="term" value="P:fatty acid biosynthetic process"/>
    <property type="evidence" value="ECO:0007669"/>
    <property type="project" value="UniProtKB-KW"/>
</dbReference>
<keyword evidence="4" id="KW-0275">Fatty acid biosynthesis</keyword>
<organism evidence="5 6">
    <name type="scientific">Marinobacter mobilis</name>
    <dbReference type="NCBI Taxonomy" id="488533"/>
    <lineage>
        <taxon>Bacteria</taxon>
        <taxon>Pseudomonadati</taxon>
        <taxon>Pseudomonadota</taxon>
        <taxon>Gammaproteobacteria</taxon>
        <taxon>Pseudomonadales</taxon>
        <taxon>Marinobacteraceae</taxon>
        <taxon>Marinobacter</taxon>
    </lineage>
</organism>
<dbReference type="AlphaFoldDB" id="A0A1H2VEC5"/>
<dbReference type="EMBL" id="FNNE01000003">
    <property type="protein sequence ID" value="SDW66705.1"/>
    <property type="molecule type" value="Genomic_DNA"/>
</dbReference>
<dbReference type="STRING" id="488533.SAMN04487960_103425"/>
<keyword evidence="6" id="KW-1185">Reference proteome</keyword>
<evidence type="ECO:0000256" key="3">
    <source>
        <dbReference type="ARBA" id="ARBA00023098"/>
    </source>
</evidence>
<dbReference type="Pfam" id="PF04336">
    <property type="entry name" value="ACP_PD"/>
    <property type="match status" value="1"/>
</dbReference>
<evidence type="ECO:0000256" key="1">
    <source>
        <dbReference type="ARBA" id="ARBA00022516"/>
    </source>
</evidence>
<keyword evidence="2" id="KW-0378">Hydrolase</keyword>
<dbReference type="PANTHER" id="PTHR38764">
    <property type="entry name" value="ACYL CARRIER PROTEIN PHOSPHODIESTERASE"/>
    <property type="match status" value="1"/>
</dbReference>
<protein>
    <submittedName>
        <fullName evidence="5">Acyl carrier protein phosphodiesterase</fullName>
    </submittedName>
</protein>
<keyword evidence="1" id="KW-0444">Lipid biosynthesis</keyword>
<evidence type="ECO:0000256" key="2">
    <source>
        <dbReference type="ARBA" id="ARBA00022801"/>
    </source>
</evidence>
<keyword evidence="4" id="KW-0276">Fatty acid metabolism</keyword>
<dbReference type="OrthoDB" id="8442777at2"/>
<keyword evidence="3" id="KW-0443">Lipid metabolism</keyword>
<dbReference type="PANTHER" id="PTHR38764:SF1">
    <property type="entry name" value="ACYL CARRIER PROTEIN PHOSPHODIESTERASE"/>
    <property type="match status" value="1"/>
</dbReference>
<dbReference type="RefSeq" id="WP_091812223.1">
    <property type="nucleotide sequence ID" value="NZ_FNNE01000003.1"/>
</dbReference>